<feature type="compositionally biased region" description="Basic and acidic residues" evidence="3">
    <location>
        <begin position="568"/>
        <end position="579"/>
    </location>
</feature>
<feature type="compositionally biased region" description="Basic and acidic residues" evidence="3">
    <location>
        <begin position="607"/>
        <end position="633"/>
    </location>
</feature>
<dbReference type="Gene3D" id="3.30.70.3490">
    <property type="match status" value="1"/>
</dbReference>
<name>A0AA39CFV9_9EURO</name>
<dbReference type="GO" id="GO:0005829">
    <property type="term" value="C:cytosol"/>
    <property type="evidence" value="ECO:0007669"/>
    <property type="project" value="TreeGrafter"/>
</dbReference>
<dbReference type="SUPFAM" id="SSF144000">
    <property type="entry name" value="Oxysterol-binding protein-like"/>
    <property type="match status" value="1"/>
</dbReference>
<dbReference type="AlphaFoldDB" id="A0AA39CFV9"/>
<organism evidence="4 5">
    <name type="scientific">Cladophialophora chaetospira</name>
    <dbReference type="NCBI Taxonomy" id="386627"/>
    <lineage>
        <taxon>Eukaryota</taxon>
        <taxon>Fungi</taxon>
        <taxon>Dikarya</taxon>
        <taxon>Ascomycota</taxon>
        <taxon>Pezizomycotina</taxon>
        <taxon>Eurotiomycetes</taxon>
        <taxon>Chaetothyriomycetidae</taxon>
        <taxon>Chaetothyriales</taxon>
        <taxon>Herpotrichiellaceae</taxon>
        <taxon>Cladophialophora</taxon>
    </lineage>
</organism>
<evidence type="ECO:0000256" key="2">
    <source>
        <dbReference type="RuleBase" id="RU003844"/>
    </source>
</evidence>
<sequence length="681" mass="74815">MSEPNLADNRSMLKDFIASISVIRGDLSNITAPPFVLDTKSAVELPAFWAERPSVFVAAASSNDPAERAFLVLRWFLSSLRNQQYAGRSEAAGVKKPLNAFLGEVFLARWDDEAGTTRLVSEQVSHHPPVTACRVWNEEHGVSAEGYTRQEITFSGSVNIKQIGHATLLLARYNETYLIPLPNVKIKSILTGNPYPELEGTYYIPSTSGYTSCIDFSAKGLFSSSDKKHSFEATVYRHGEEANPLYAISGHWDGQFTSHDYKREIDIETFDVTTARTTPIATESLSEQDPWESRRAWSGVREALERGNMQGAADAKAKIENGQREMHKNDPDGKNWKRLFYEADSRPDEVAEALGKQIGLTFDAADTVGAWRFNRREWENGNFKKPFYEGLLPDNTHGGRPMPANSARVENARTSYGIAAGATAVAGTAARDSAPGVPVQTNIAPAGSFYQQATVGASEQDTARADAPFTRIDNGPPSNMEHPPPSNINYAASTRVDSGPPSNMETPPSPNISYAPATRFGKTPPSYKDYTRPNSDRAPSVRNGNTPPAKIDHADATFERVAATFDHAPAKDDHARTITDHGSTNTGHAPTNIDHAKHETTIPSPRAEYRSPFADKSERESPVELAQPRREADIGPQQRDGTFTDSPEMGQVKNMSTAQVENFLRDQYSSPSRKKGSRKSH</sequence>
<evidence type="ECO:0000313" key="4">
    <source>
        <dbReference type="EMBL" id="KAJ9606776.1"/>
    </source>
</evidence>
<evidence type="ECO:0008006" key="6">
    <source>
        <dbReference type="Google" id="ProtNLM"/>
    </source>
</evidence>
<proteinExistence type="inferred from homology"/>
<feature type="compositionally biased region" description="Polar residues" evidence="3">
    <location>
        <begin position="580"/>
        <end position="589"/>
    </location>
</feature>
<dbReference type="PROSITE" id="PS01013">
    <property type="entry name" value="OSBP"/>
    <property type="match status" value="1"/>
</dbReference>
<accession>A0AA39CFV9</accession>
<dbReference type="PANTHER" id="PTHR10972">
    <property type="entry name" value="OXYSTEROL-BINDING PROTEIN-RELATED"/>
    <property type="match status" value="1"/>
</dbReference>
<protein>
    <recommendedName>
        <fullName evidence="6">Oxysterol-binding protein</fullName>
    </recommendedName>
</protein>
<keyword evidence="5" id="KW-1185">Reference proteome</keyword>
<dbReference type="Gene3D" id="1.10.287.2720">
    <property type="match status" value="1"/>
</dbReference>
<dbReference type="GO" id="GO:0016020">
    <property type="term" value="C:membrane"/>
    <property type="evidence" value="ECO:0007669"/>
    <property type="project" value="TreeGrafter"/>
</dbReference>
<dbReference type="EMBL" id="JAPDRK010000013">
    <property type="protein sequence ID" value="KAJ9606776.1"/>
    <property type="molecule type" value="Genomic_DNA"/>
</dbReference>
<feature type="compositionally biased region" description="Polar residues" evidence="3">
    <location>
        <begin position="487"/>
        <end position="506"/>
    </location>
</feature>
<dbReference type="InterPro" id="IPR037239">
    <property type="entry name" value="OSBP_sf"/>
</dbReference>
<feature type="region of interest" description="Disordered" evidence="3">
    <location>
        <begin position="467"/>
        <end position="551"/>
    </location>
</feature>
<evidence type="ECO:0000313" key="5">
    <source>
        <dbReference type="Proteomes" id="UP001172673"/>
    </source>
</evidence>
<evidence type="ECO:0000256" key="3">
    <source>
        <dbReference type="SAM" id="MobiDB-lite"/>
    </source>
</evidence>
<dbReference type="Gene3D" id="2.40.160.120">
    <property type="match status" value="1"/>
</dbReference>
<dbReference type="Proteomes" id="UP001172673">
    <property type="component" value="Unassembled WGS sequence"/>
</dbReference>
<gene>
    <name evidence="4" type="ORF">H2200_008785</name>
</gene>
<comment type="caution">
    <text evidence="4">The sequence shown here is derived from an EMBL/GenBank/DDBJ whole genome shotgun (WGS) entry which is preliminary data.</text>
</comment>
<feature type="region of interest" description="Disordered" evidence="3">
    <location>
        <begin position="567"/>
        <end position="681"/>
    </location>
</feature>
<dbReference type="Pfam" id="PF01237">
    <property type="entry name" value="Oxysterol_BP"/>
    <property type="match status" value="1"/>
</dbReference>
<dbReference type="PANTHER" id="PTHR10972:SF92">
    <property type="entry name" value="OXYSTEROL BINDING PROTEIN"/>
    <property type="match status" value="1"/>
</dbReference>
<evidence type="ECO:0000256" key="1">
    <source>
        <dbReference type="ARBA" id="ARBA00008842"/>
    </source>
</evidence>
<dbReference type="GO" id="GO:0008142">
    <property type="term" value="F:oxysterol binding"/>
    <property type="evidence" value="ECO:0007669"/>
    <property type="project" value="TreeGrafter"/>
</dbReference>
<reference evidence="4" key="1">
    <citation type="submission" date="2022-10" db="EMBL/GenBank/DDBJ databases">
        <title>Culturing micro-colonial fungi from biological soil crusts in the Mojave desert and describing Neophaeococcomyces mojavensis, and introducing the new genera and species Taxawa tesnikishii.</title>
        <authorList>
            <person name="Kurbessoian T."/>
            <person name="Stajich J.E."/>
        </authorList>
    </citation>
    <scope>NUCLEOTIDE SEQUENCE</scope>
    <source>
        <strain evidence="4">TK_41</strain>
    </source>
</reference>
<dbReference type="InterPro" id="IPR018494">
    <property type="entry name" value="Oxysterol-bd_CS"/>
</dbReference>
<feature type="compositionally biased region" description="Basic residues" evidence="3">
    <location>
        <begin position="672"/>
        <end position="681"/>
    </location>
</feature>
<comment type="similarity">
    <text evidence="1 2">Belongs to the OSBP family.</text>
</comment>
<dbReference type="InterPro" id="IPR000648">
    <property type="entry name" value="Oxysterol-bd"/>
</dbReference>